<dbReference type="AlphaFoldDB" id="A0A645G0W4"/>
<gene>
    <name evidence="1" type="ORF">SDC9_165129</name>
</gene>
<accession>A0A645G0W4</accession>
<sequence>MLPTISVMLSERIIDVRDMHSQNAEYPIDVTLLGMTIEVRDTQP</sequence>
<organism evidence="1">
    <name type="scientific">bioreactor metagenome</name>
    <dbReference type="NCBI Taxonomy" id="1076179"/>
    <lineage>
        <taxon>unclassified sequences</taxon>
        <taxon>metagenomes</taxon>
        <taxon>ecological metagenomes</taxon>
    </lineage>
</organism>
<comment type="caution">
    <text evidence="1">The sequence shown here is derived from an EMBL/GenBank/DDBJ whole genome shotgun (WGS) entry which is preliminary data.</text>
</comment>
<name>A0A645G0W4_9ZZZZ</name>
<proteinExistence type="predicted"/>
<reference evidence="1" key="1">
    <citation type="submission" date="2019-08" db="EMBL/GenBank/DDBJ databases">
        <authorList>
            <person name="Kucharzyk K."/>
            <person name="Murdoch R.W."/>
            <person name="Higgins S."/>
            <person name="Loffler F."/>
        </authorList>
    </citation>
    <scope>NUCLEOTIDE SEQUENCE</scope>
</reference>
<protein>
    <submittedName>
        <fullName evidence="1">Uncharacterized protein</fullName>
    </submittedName>
</protein>
<evidence type="ECO:0000313" key="1">
    <source>
        <dbReference type="EMBL" id="MPN17774.1"/>
    </source>
</evidence>
<dbReference type="EMBL" id="VSSQ01064975">
    <property type="protein sequence ID" value="MPN17774.1"/>
    <property type="molecule type" value="Genomic_DNA"/>
</dbReference>